<reference evidence="1" key="1">
    <citation type="submission" date="2022-07" db="EMBL/GenBank/DDBJ databases">
        <title>Phylogenomic reconstructions and comparative analyses of Kickxellomycotina fungi.</title>
        <authorList>
            <person name="Reynolds N.K."/>
            <person name="Stajich J.E."/>
            <person name="Barry K."/>
            <person name="Grigoriev I.V."/>
            <person name="Crous P."/>
            <person name="Smith M.E."/>
        </authorList>
    </citation>
    <scope>NUCLEOTIDE SEQUENCE</scope>
    <source>
        <strain evidence="1">CBS 190363</strain>
    </source>
</reference>
<proteinExistence type="predicted"/>
<sequence>MSDYISVASEFVQYYYQTFDSDRRGLAPLYNIVEKLASLPFARVAHKITTIDAQPSISENAIVITVTGQLLVDDETKPQQYTQMFQLVQDNGFYIFNDMFRLNYA</sequence>
<comment type="caution">
    <text evidence="1">The sequence shown here is derived from an EMBL/GenBank/DDBJ whole genome shotgun (WGS) entry which is preliminary data.</text>
</comment>
<accession>A0ACC1M4R2</accession>
<evidence type="ECO:0000313" key="2">
    <source>
        <dbReference type="Proteomes" id="UP001139981"/>
    </source>
</evidence>
<dbReference type="EMBL" id="JANBVB010000195">
    <property type="protein sequence ID" value="KAJ2896445.1"/>
    <property type="molecule type" value="Genomic_DNA"/>
</dbReference>
<name>A0ACC1M4R2_9FUNG</name>
<keyword evidence="2" id="KW-1185">Reference proteome</keyword>
<evidence type="ECO:0000313" key="1">
    <source>
        <dbReference type="EMBL" id="KAJ2896445.1"/>
    </source>
</evidence>
<dbReference type="Proteomes" id="UP001139981">
    <property type="component" value="Unassembled WGS sequence"/>
</dbReference>
<organism evidence="1 2">
    <name type="scientific">Coemansia aciculifera</name>
    <dbReference type="NCBI Taxonomy" id="417176"/>
    <lineage>
        <taxon>Eukaryota</taxon>
        <taxon>Fungi</taxon>
        <taxon>Fungi incertae sedis</taxon>
        <taxon>Zoopagomycota</taxon>
        <taxon>Kickxellomycotina</taxon>
        <taxon>Kickxellomycetes</taxon>
        <taxon>Kickxellales</taxon>
        <taxon>Kickxellaceae</taxon>
        <taxon>Coemansia</taxon>
    </lineage>
</organism>
<protein>
    <submittedName>
        <fullName evidence="1">Nuclear transport factor 2</fullName>
    </submittedName>
</protein>
<gene>
    <name evidence="1" type="primary">NTF2</name>
    <name evidence="1" type="ORF">IWW38_002018</name>
</gene>